<keyword evidence="2" id="KW-1185">Reference proteome</keyword>
<accession>A0ABN6LNX6</accession>
<sequence>MVDIESVLIEVTRHQSHELNAADNLDIRCRVAGTLAVKERHRQCMTAPEYRWSKPMPRR</sequence>
<reference evidence="1 2" key="1">
    <citation type="submission" date="2021-12" db="EMBL/GenBank/DDBJ databases">
        <title>Complete genome sequence of Phytobacter diazotrophicus TA9734.</title>
        <authorList>
            <person name="Kubota H."/>
            <person name="Nakayama Y."/>
            <person name="Ariyoshi T."/>
        </authorList>
    </citation>
    <scope>NUCLEOTIDE SEQUENCE [LARGE SCALE GENOMIC DNA]</scope>
    <source>
        <strain evidence="1 2">TA9734</strain>
    </source>
</reference>
<evidence type="ECO:0000313" key="2">
    <source>
        <dbReference type="Proteomes" id="UP001320460"/>
    </source>
</evidence>
<proteinExistence type="predicted"/>
<gene>
    <name evidence="1" type="ORF">PDTA9734_23680</name>
</gene>
<dbReference type="Proteomes" id="UP001320460">
    <property type="component" value="Chromosome"/>
</dbReference>
<dbReference type="EMBL" id="AP025334">
    <property type="protein sequence ID" value="BDD50881.1"/>
    <property type="molecule type" value="Genomic_DNA"/>
</dbReference>
<organism evidence="1 2">
    <name type="scientific">Phytobacter diazotrophicus</name>
    <dbReference type="NCBI Taxonomy" id="395631"/>
    <lineage>
        <taxon>Bacteria</taxon>
        <taxon>Pseudomonadati</taxon>
        <taxon>Pseudomonadota</taxon>
        <taxon>Gammaproteobacteria</taxon>
        <taxon>Enterobacterales</taxon>
        <taxon>Enterobacteriaceae</taxon>
        <taxon>Phytobacter</taxon>
    </lineage>
</organism>
<protein>
    <submittedName>
        <fullName evidence="1">Uncharacterized protein</fullName>
    </submittedName>
</protein>
<name>A0ABN6LNX6_9ENTR</name>
<evidence type="ECO:0000313" key="1">
    <source>
        <dbReference type="EMBL" id="BDD50881.1"/>
    </source>
</evidence>